<evidence type="ECO:0000256" key="5">
    <source>
        <dbReference type="ARBA" id="ARBA00023136"/>
    </source>
</evidence>
<protein>
    <submittedName>
        <fullName evidence="7">Uncharacterized protein</fullName>
    </submittedName>
</protein>
<dbReference type="EMBL" id="JACMSC010000010">
    <property type="protein sequence ID" value="KAG6503450.1"/>
    <property type="molecule type" value="Genomic_DNA"/>
</dbReference>
<sequence>MGAQHSARSHSLAVADDGAGRGDGHAHLPCLVELMSYEEAYRLDLELDTFDSMLQQRTGRTISTLTDNVQVRSLSLNSLREITGCLLEMNQEVVKVILDCKSATCGRTPSSSTSSRITSRTASKLLTSALPSKSVSLKLMITSSSSKSHCSASPRRRRATKATMRGTLTELRRFKAGTDPFTEEFFKAFRSIHHQQL</sequence>
<dbReference type="GO" id="GO:0016020">
    <property type="term" value="C:membrane"/>
    <property type="evidence" value="ECO:0007669"/>
    <property type="project" value="UniProtKB-SubCell"/>
</dbReference>
<comment type="subcellular location">
    <subcellularLocation>
        <location evidence="1">Membrane</location>
    </subcellularLocation>
</comment>
<evidence type="ECO:0000256" key="3">
    <source>
        <dbReference type="ARBA" id="ARBA00022692"/>
    </source>
</evidence>
<dbReference type="PANTHER" id="PTHR31113:SF3">
    <property type="entry name" value="UPF0496 PROTEIN 1"/>
    <property type="match status" value="1"/>
</dbReference>
<evidence type="ECO:0000256" key="2">
    <source>
        <dbReference type="ARBA" id="ARBA00009074"/>
    </source>
</evidence>
<keyword evidence="4" id="KW-1133">Transmembrane helix</keyword>
<name>A0A8J5GCC3_ZINOF</name>
<keyword evidence="3" id="KW-0812">Transmembrane</keyword>
<comment type="similarity">
    <text evidence="2">Belongs to the UPF0496 family.</text>
</comment>
<reference evidence="7 8" key="1">
    <citation type="submission" date="2020-08" db="EMBL/GenBank/DDBJ databases">
        <title>Plant Genome Project.</title>
        <authorList>
            <person name="Zhang R.-G."/>
        </authorList>
    </citation>
    <scope>NUCLEOTIDE SEQUENCE [LARGE SCALE GENOMIC DNA]</scope>
    <source>
        <tissue evidence="7">Rhizome</tissue>
    </source>
</reference>
<evidence type="ECO:0000313" key="8">
    <source>
        <dbReference type="Proteomes" id="UP000734854"/>
    </source>
</evidence>
<dbReference type="AlphaFoldDB" id="A0A8J5GCC3"/>
<evidence type="ECO:0000256" key="1">
    <source>
        <dbReference type="ARBA" id="ARBA00004370"/>
    </source>
</evidence>
<comment type="caution">
    <text evidence="7">The sequence shown here is derived from an EMBL/GenBank/DDBJ whole genome shotgun (WGS) entry which is preliminary data.</text>
</comment>
<dbReference type="Pfam" id="PF05055">
    <property type="entry name" value="DUF677"/>
    <property type="match status" value="1"/>
</dbReference>
<organism evidence="7 8">
    <name type="scientific">Zingiber officinale</name>
    <name type="common">Ginger</name>
    <name type="synonym">Amomum zingiber</name>
    <dbReference type="NCBI Taxonomy" id="94328"/>
    <lineage>
        <taxon>Eukaryota</taxon>
        <taxon>Viridiplantae</taxon>
        <taxon>Streptophyta</taxon>
        <taxon>Embryophyta</taxon>
        <taxon>Tracheophyta</taxon>
        <taxon>Spermatophyta</taxon>
        <taxon>Magnoliopsida</taxon>
        <taxon>Liliopsida</taxon>
        <taxon>Zingiberales</taxon>
        <taxon>Zingiberaceae</taxon>
        <taxon>Zingiber</taxon>
    </lineage>
</organism>
<accession>A0A8J5GCC3</accession>
<dbReference type="InterPro" id="IPR007749">
    <property type="entry name" value="DUF677"/>
</dbReference>
<keyword evidence="8" id="KW-1185">Reference proteome</keyword>
<evidence type="ECO:0000256" key="6">
    <source>
        <dbReference type="SAM" id="MobiDB-lite"/>
    </source>
</evidence>
<feature type="region of interest" description="Disordered" evidence="6">
    <location>
        <begin position="1"/>
        <end position="21"/>
    </location>
</feature>
<gene>
    <name evidence="7" type="ORF">ZIOFF_035763</name>
</gene>
<proteinExistence type="inferred from homology"/>
<keyword evidence="5" id="KW-0472">Membrane</keyword>
<evidence type="ECO:0000256" key="4">
    <source>
        <dbReference type="ARBA" id="ARBA00022989"/>
    </source>
</evidence>
<evidence type="ECO:0000313" key="7">
    <source>
        <dbReference type="EMBL" id="KAG6503450.1"/>
    </source>
</evidence>
<dbReference type="Proteomes" id="UP000734854">
    <property type="component" value="Unassembled WGS sequence"/>
</dbReference>
<dbReference type="PANTHER" id="PTHR31113">
    <property type="entry name" value="UPF0496 PROTEIN 3-RELATED"/>
    <property type="match status" value="1"/>
</dbReference>